<feature type="transmembrane region" description="Helical" evidence="7">
    <location>
        <begin position="20"/>
        <end position="38"/>
    </location>
</feature>
<feature type="transmembrane region" description="Helical" evidence="7">
    <location>
        <begin position="77"/>
        <end position="100"/>
    </location>
</feature>
<keyword evidence="6 7" id="KW-0472">Membrane</keyword>
<proteinExistence type="inferred from homology"/>
<evidence type="ECO:0000313" key="10">
    <source>
        <dbReference type="Proteomes" id="UP000006238"/>
    </source>
</evidence>
<reference evidence="9 10" key="1">
    <citation type="submission" date="2010-02" db="EMBL/GenBank/DDBJ databases">
        <authorList>
            <person name="Weinstock G."/>
            <person name="Sodergren E."/>
            <person name="Clifton S."/>
            <person name="Fulton L."/>
            <person name="Fulton B."/>
            <person name="Courtney L."/>
            <person name="Fronick C."/>
            <person name="Harrison M."/>
            <person name="Strong C."/>
            <person name="Farmer C."/>
            <person name="Delahaunty K."/>
            <person name="Markovic C."/>
            <person name="Hall O."/>
            <person name="Minx P."/>
            <person name="Tomlinson C."/>
            <person name="Mitreva M."/>
            <person name="Nelson J."/>
            <person name="Hou S."/>
            <person name="Wollam A."/>
            <person name="Pepin K.H."/>
            <person name="Johnson M."/>
            <person name="Bhonagiri V."/>
            <person name="Zhang X."/>
            <person name="Suruliraj S."/>
            <person name="Warren W."/>
            <person name="Chinwalla A."/>
            <person name="Mardis E.R."/>
            <person name="Wilson R.K."/>
        </authorList>
    </citation>
    <scope>NUCLEOTIDE SEQUENCE [LARGE SCALE GENOMIC DNA]</scope>
    <source>
        <strain evidence="9 10">DSM 2876</strain>
    </source>
</reference>
<dbReference type="EMBL" id="ABWN01000026">
    <property type="protein sequence ID" value="EFF68728.1"/>
    <property type="molecule type" value="Genomic_DNA"/>
</dbReference>
<feature type="transmembrane region" description="Helical" evidence="7">
    <location>
        <begin position="112"/>
        <end position="132"/>
    </location>
</feature>
<evidence type="ECO:0000256" key="7">
    <source>
        <dbReference type="RuleBase" id="RU363032"/>
    </source>
</evidence>
<comment type="caution">
    <text evidence="9">The sequence shown here is derived from an EMBL/GenBank/DDBJ whole genome shotgun (WGS) entry which is preliminary data.</text>
</comment>
<gene>
    <name evidence="9" type="ORF">BUTYVIB_01092</name>
</gene>
<evidence type="ECO:0000259" key="8">
    <source>
        <dbReference type="PROSITE" id="PS50928"/>
    </source>
</evidence>
<dbReference type="Gene3D" id="1.10.3720.10">
    <property type="entry name" value="MetI-like"/>
    <property type="match status" value="1"/>
</dbReference>
<name>D4RZ27_9FIRM</name>
<evidence type="ECO:0000313" key="9">
    <source>
        <dbReference type="EMBL" id="EFF68728.1"/>
    </source>
</evidence>
<feature type="transmembrane region" description="Helical" evidence="7">
    <location>
        <begin position="179"/>
        <end position="196"/>
    </location>
</feature>
<evidence type="ECO:0000256" key="1">
    <source>
        <dbReference type="ARBA" id="ARBA00004651"/>
    </source>
</evidence>
<evidence type="ECO:0000256" key="5">
    <source>
        <dbReference type="ARBA" id="ARBA00022989"/>
    </source>
</evidence>
<dbReference type="HOGENOM" id="CLU_046113_2_2_9"/>
<dbReference type="Proteomes" id="UP000006238">
    <property type="component" value="Unassembled WGS sequence"/>
</dbReference>
<dbReference type="PANTHER" id="PTHR30151">
    <property type="entry name" value="ALKANE SULFONATE ABC TRANSPORTER-RELATED, MEMBRANE SUBUNIT"/>
    <property type="match status" value="1"/>
</dbReference>
<dbReference type="RefSeq" id="WP_005602395.1">
    <property type="nucleotide sequence ID" value="NZ_GG663522.1"/>
</dbReference>
<evidence type="ECO:0000256" key="3">
    <source>
        <dbReference type="ARBA" id="ARBA00022475"/>
    </source>
</evidence>
<dbReference type="PANTHER" id="PTHR30151:SF19">
    <property type="entry name" value="ABC TRANSPORTER PERMEASE"/>
    <property type="match status" value="1"/>
</dbReference>
<evidence type="ECO:0000256" key="4">
    <source>
        <dbReference type="ARBA" id="ARBA00022692"/>
    </source>
</evidence>
<dbReference type="Pfam" id="PF00528">
    <property type="entry name" value="BPD_transp_1"/>
    <property type="match status" value="1"/>
</dbReference>
<keyword evidence="4 7" id="KW-0812">Transmembrane</keyword>
<protein>
    <submittedName>
        <fullName evidence="9">ABC transporter, permease protein</fullName>
    </submittedName>
</protein>
<accession>D4RZ27</accession>
<comment type="subcellular location">
    <subcellularLocation>
        <location evidence="1 7">Cell membrane</location>
        <topology evidence="1 7">Multi-pass membrane protein</topology>
    </subcellularLocation>
</comment>
<feature type="transmembrane region" description="Helical" evidence="7">
    <location>
        <begin position="138"/>
        <end position="158"/>
    </location>
</feature>
<dbReference type="GO" id="GO:0055085">
    <property type="term" value="P:transmembrane transport"/>
    <property type="evidence" value="ECO:0007669"/>
    <property type="project" value="InterPro"/>
</dbReference>
<dbReference type="SUPFAM" id="SSF161098">
    <property type="entry name" value="MetI-like"/>
    <property type="match status" value="1"/>
</dbReference>
<dbReference type="CDD" id="cd06261">
    <property type="entry name" value="TM_PBP2"/>
    <property type="match status" value="1"/>
</dbReference>
<dbReference type="AlphaFoldDB" id="D4RZ27"/>
<evidence type="ECO:0000256" key="6">
    <source>
        <dbReference type="ARBA" id="ARBA00023136"/>
    </source>
</evidence>
<keyword evidence="3" id="KW-1003">Cell membrane</keyword>
<dbReference type="GeneID" id="98918960"/>
<feature type="transmembrane region" description="Helical" evidence="7">
    <location>
        <begin position="234"/>
        <end position="256"/>
    </location>
</feature>
<evidence type="ECO:0000256" key="2">
    <source>
        <dbReference type="ARBA" id="ARBA00022448"/>
    </source>
</evidence>
<dbReference type="InterPro" id="IPR035906">
    <property type="entry name" value="MetI-like_sf"/>
</dbReference>
<dbReference type="GO" id="GO:0005886">
    <property type="term" value="C:plasma membrane"/>
    <property type="evidence" value="ECO:0007669"/>
    <property type="project" value="UniProtKB-SubCell"/>
</dbReference>
<feature type="domain" description="ABC transmembrane type-1" evidence="8">
    <location>
        <begin position="73"/>
        <end position="253"/>
    </location>
</feature>
<keyword evidence="5 7" id="KW-1133">Transmembrane helix</keyword>
<comment type="similarity">
    <text evidence="7">Belongs to the binding-protein-dependent transport system permease family.</text>
</comment>
<organism evidence="9 10">
    <name type="scientific">Eshraghiella crossota DSM 2876</name>
    <dbReference type="NCBI Taxonomy" id="511680"/>
    <lineage>
        <taxon>Bacteria</taxon>
        <taxon>Bacillati</taxon>
        <taxon>Bacillota</taxon>
        <taxon>Clostridia</taxon>
        <taxon>Lachnospirales</taxon>
        <taxon>Lachnospiraceae</taxon>
        <taxon>Eshraghiella</taxon>
    </lineage>
</organism>
<keyword evidence="10" id="KW-1185">Reference proteome</keyword>
<dbReference type="eggNOG" id="COG0600">
    <property type="taxonomic scope" value="Bacteria"/>
</dbReference>
<dbReference type="InterPro" id="IPR000515">
    <property type="entry name" value="MetI-like"/>
</dbReference>
<dbReference type="PROSITE" id="PS50928">
    <property type="entry name" value="ABC_TM1"/>
    <property type="match status" value="1"/>
</dbReference>
<dbReference type="STRING" id="45851.BHV86_03325"/>
<keyword evidence="2 7" id="KW-0813">Transport</keyword>
<sequence>MNKIKTHSDYLKSVFRHKVLIHFLRIFLAVFFVSAWEICAEKGIIDSFIFSSPKRIVKCFIELTKNGFLIRHVWKTIYETLICFIFVMITAIAAAVLMWLNRNIFKVAEPFLVLLNSLPKSALAPVLIVWLGNSTKTVIIAAVSVAVFGAMLSIYTSFTETDKEKIKLIRTLGGKKRHVLFYLLFPSSLPTIVNAMKVNLGLSLVGVIIGEFLAAKEGLGYLIIYGSQVFKMDWVLLSIVLLSILSVILYIIIGIFEKRTSGR</sequence>